<dbReference type="InterPro" id="IPR001509">
    <property type="entry name" value="Epimerase_deHydtase"/>
</dbReference>
<protein>
    <recommendedName>
        <fullName evidence="1">NAD-dependent epimerase/dehydratase domain-containing protein</fullName>
    </recommendedName>
</protein>
<evidence type="ECO:0000259" key="1">
    <source>
        <dbReference type="Pfam" id="PF01370"/>
    </source>
</evidence>
<dbReference type="Proteomes" id="UP000326939">
    <property type="component" value="Chromosome 2"/>
</dbReference>
<dbReference type="AlphaFoldDB" id="A0A5N5NQU1"/>
<dbReference type="Pfam" id="PF01370">
    <property type="entry name" value="Epimerase"/>
    <property type="match status" value="2"/>
</dbReference>
<sequence length="382" mass="41848">MDPGLSILSNNYLNTGRMKKVVVTGASGFVGGLLCRTLLKQGHSVRALVRRTSDLSGLPSPSTGETFELAYGDVTDYWSLLDAFFGCDVIFHAAAVVEPWLPDPSKFFSVNVGGLKNVVQAAKETKTIEKVIYTSSMVALGSTDGYVADESQVSNAIWFRIISPRSIDLKDSDRLWLLQVHHEKYFYTEYERSKVAADKVASQAAAEGLPIVTLYPGLVYGPGKLTTGNALAKMLIARFTGLLPGYMGCGNDRLSFCHVDDVVGGHIAAMDKGRSGERYLLTGENASISHVLDLAAIITRTEKPRFSIPLWVIEACGWLSILISHFTGKLPLVSPPSVHVLRHQWEYSCEKARIELDYNPRSLKEGLGELLLWLKSSGAITY</sequence>
<keyword evidence="3" id="KW-1185">Reference proteome</keyword>
<evidence type="ECO:0000313" key="3">
    <source>
        <dbReference type="Proteomes" id="UP000326939"/>
    </source>
</evidence>
<dbReference type="PANTHER" id="PTHR48079:SF6">
    <property type="entry name" value="NAD(P)-BINDING DOMAIN-CONTAINING PROTEIN-RELATED"/>
    <property type="match status" value="1"/>
</dbReference>
<dbReference type="SUPFAM" id="SSF51735">
    <property type="entry name" value="NAD(P)-binding Rossmann-fold domains"/>
    <property type="match status" value="1"/>
</dbReference>
<dbReference type="CDD" id="cd05228">
    <property type="entry name" value="AR_FR_like_1_SDR_e"/>
    <property type="match status" value="1"/>
</dbReference>
<feature type="domain" description="NAD-dependent epimerase/dehydratase" evidence="1">
    <location>
        <begin position="188"/>
        <end position="279"/>
    </location>
</feature>
<accession>A0A5N5NQU1</accession>
<reference evidence="3" key="1">
    <citation type="journal article" date="2019" name="Gigascience">
        <title>De novo genome assembly of the endangered Acer yangbiense, a plant species with extremely small populations endemic to Yunnan Province, China.</title>
        <authorList>
            <person name="Yang J."/>
            <person name="Wariss H.M."/>
            <person name="Tao L."/>
            <person name="Zhang R."/>
            <person name="Yun Q."/>
            <person name="Hollingsworth P."/>
            <person name="Dao Z."/>
            <person name="Luo G."/>
            <person name="Guo H."/>
            <person name="Ma Y."/>
            <person name="Sun W."/>
        </authorList>
    </citation>
    <scope>NUCLEOTIDE SEQUENCE [LARGE SCALE GENOMIC DNA]</scope>
    <source>
        <strain evidence="3">cv. br00</strain>
    </source>
</reference>
<comment type="caution">
    <text evidence="2">The sequence shown here is derived from an EMBL/GenBank/DDBJ whole genome shotgun (WGS) entry which is preliminary data.</text>
</comment>
<name>A0A5N5NQU1_9ROSI</name>
<dbReference type="GO" id="GO:0005737">
    <property type="term" value="C:cytoplasm"/>
    <property type="evidence" value="ECO:0007669"/>
    <property type="project" value="TreeGrafter"/>
</dbReference>
<dbReference type="GO" id="GO:0004029">
    <property type="term" value="F:aldehyde dehydrogenase (NAD+) activity"/>
    <property type="evidence" value="ECO:0007669"/>
    <property type="project" value="TreeGrafter"/>
</dbReference>
<feature type="domain" description="NAD-dependent epimerase/dehydratase" evidence="1">
    <location>
        <begin position="21"/>
        <end position="145"/>
    </location>
</feature>
<gene>
    <name evidence="2" type="ORF">DKX38_002724</name>
</gene>
<dbReference type="InterPro" id="IPR036291">
    <property type="entry name" value="NAD(P)-bd_dom_sf"/>
</dbReference>
<dbReference type="Gene3D" id="3.40.50.720">
    <property type="entry name" value="NAD(P)-binding Rossmann-like Domain"/>
    <property type="match status" value="2"/>
</dbReference>
<dbReference type="InterPro" id="IPR051783">
    <property type="entry name" value="NAD(P)-dependent_oxidoreduct"/>
</dbReference>
<evidence type="ECO:0000313" key="2">
    <source>
        <dbReference type="EMBL" id="KAB5568931.1"/>
    </source>
</evidence>
<organism evidence="2 3">
    <name type="scientific">Salix brachista</name>
    <dbReference type="NCBI Taxonomy" id="2182728"/>
    <lineage>
        <taxon>Eukaryota</taxon>
        <taxon>Viridiplantae</taxon>
        <taxon>Streptophyta</taxon>
        <taxon>Embryophyta</taxon>
        <taxon>Tracheophyta</taxon>
        <taxon>Spermatophyta</taxon>
        <taxon>Magnoliopsida</taxon>
        <taxon>eudicotyledons</taxon>
        <taxon>Gunneridae</taxon>
        <taxon>Pentapetalae</taxon>
        <taxon>rosids</taxon>
        <taxon>fabids</taxon>
        <taxon>Malpighiales</taxon>
        <taxon>Salicaceae</taxon>
        <taxon>Saliceae</taxon>
        <taxon>Salix</taxon>
    </lineage>
</organism>
<dbReference type="PANTHER" id="PTHR48079">
    <property type="entry name" value="PROTEIN YEEZ"/>
    <property type="match status" value="1"/>
</dbReference>
<dbReference type="EMBL" id="VDCV01000002">
    <property type="protein sequence ID" value="KAB5568931.1"/>
    <property type="molecule type" value="Genomic_DNA"/>
</dbReference>
<proteinExistence type="predicted"/>